<organism evidence="4 5">
    <name type="scientific">Azohydromonas lata</name>
    <dbReference type="NCBI Taxonomy" id="45677"/>
    <lineage>
        <taxon>Bacteria</taxon>
        <taxon>Pseudomonadati</taxon>
        <taxon>Pseudomonadota</taxon>
        <taxon>Betaproteobacteria</taxon>
        <taxon>Burkholderiales</taxon>
        <taxon>Sphaerotilaceae</taxon>
        <taxon>Azohydromonas</taxon>
    </lineage>
</organism>
<evidence type="ECO:0000256" key="1">
    <source>
        <dbReference type="ARBA" id="ARBA00008898"/>
    </source>
</evidence>
<evidence type="ECO:0000259" key="3">
    <source>
        <dbReference type="SMART" id="SM00903"/>
    </source>
</evidence>
<dbReference type="SMART" id="SM00903">
    <property type="entry name" value="Flavin_Reduct"/>
    <property type="match status" value="1"/>
</dbReference>
<evidence type="ECO:0000313" key="5">
    <source>
        <dbReference type="Proteomes" id="UP001293718"/>
    </source>
</evidence>
<protein>
    <submittedName>
        <fullName evidence="4">Flavin reductase family protein</fullName>
        <ecNumber evidence="4">1.-.-.-</ecNumber>
    </submittedName>
</protein>
<sequence>MGATVAAVEPLALRRTLAGFATGVVVVATHQPGMGNVGLTVNSFAAVSLEPPLVLWCLRKSSRLLGAFVRSGKFSVSALTEFQLEPCNHFASREPGKRGDGYFRPGAQDVPVVREANAGLVCRVKRHFEEGDHVVFIGEVLEAFSRAEPAGPLVFFGGRFHHALPMG</sequence>
<dbReference type="PANTHER" id="PTHR30466:SF11">
    <property type="entry name" value="FLAVIN-DEPENDENT MONOOXYGENASE, REDUCTASE SUBUNIT HSAB"/>
    <property type="match status" value="1"/>
</dbReference>
<keyword evidence="5" id="KW-1185">Reference proteome</keyword>
<keyword evidence="2 4" id="KW-0560">Oxidoreductase</keyword>
<dbReference type="RefSeq" id="WP_322466716.1">
    <property type="nucleotide sequence ID" value="NZ_JAXOJX010000033.1"/>
</dbReference>
<feature type="domain" description="Flavin reductase like" evidence="3">
    <location>
        <begin position="17"/>
        <end position="162"/>
    </location>
</feature>
<evidence type="ECO:0000313" key="4">
    <source>
        <dbReference type="EMBL" id="MDZ5458708.1"/>
    </source>
</evidence>
<dbReference type="PANTHER" id="PTHR30466">
    <property type="entry name" value="FLAVIN REDUCTASE"/>
    <property type="match status" value="1"/>
</dbReference>
<gene>
    <name evidence="4" type="ORF">SM757_19190</name>
</gene>
<proteinExistence type="inferred from homology"/>
<dbReference type="GO" id="GO:0016491">
    <property type="term" value="F:oxidoreductase activity"/>
    <property type="evidence" value="ECO:0007669"/>
    <property type="project" value="UniProtKB-KW"/>
</dbReference>
<dbReference type="SUPFAM" id="SSF50475">
    <property type="entry name" value="FMN-binding split barrel"/>
    <property type="match status" value="1"/>
</dbReference>
<dbReference type="EMBL" id="JAXOJX010000033">
    <property type="protein sequence ID" value="MDZ5458708.1"/>
    <property type="molecule type" value="Genomic_DNA"/>
</dbReference>
<evidence type="ECO:0000256" key="2">
    <source>
        <dbReference type="ARBA" id="ARBA00023002"/>
    </source>
</evidence>
<dbReference type="Proteomes" id="UP001293718">
    <property type="component" value="Unassembled WGS sequence"/>
</dbReference>
<comment type="caution">
    <text evidence="4">The sequence shown here is derived from an EMBL/GenBank/DDBJ whole genome shotgun (WGS) entry which is preliminary data.</text>
</comment>
<dbReference type="EC" id="1.-.-.-" evidence="4"/>
<dbReference type="InterPro" id="IPR002563">
    <property type="entry name" value="Flavin_Rdtase-like_dom"/>
</dbReference>
<comment type="similarity">
    <text evidence="1">Belongs to the non-flavoprotein flavin reductase family.</text>
</comment>
<name>A0ABU5IIE3_9BURK</name>
<dbReference type="Gene3D" id="2.30.110.10">
    <property type="entry name" value="Electron Transport, Fmn-binding Protein, Chain A"/>
    <property type="match status" value="1"/>
</dbReference>
<dbReference type="InterPro" id="IPR050268">
    <property type="entry name" value="NADH-dep_flavin_reductase"/>
</dbReference>
<accession>A0ABU5IIE3</accession>
<dbReference type="InterPro" id="IPR012349">
    <property type="entry name" value="Split_barrel_FMN-bd"/>
</dbReference>
<dbReference type="Pfam" id="PF01613">
    <property type="entry name" value="Flavin_Reduct"/>
    <property type="match status" value="1"/>
</dbReference>
<reference evidence="4 5" key="1">
    <citation type="submission" date="2023-11" db="EMBL/GenBank/DDBJ databases">
        <title>Draft genome of Azohydromonas lata strain H1 (DSM1123), a polyhydroxyalkanoate producer.</title>
        <authorList>
            <person name="Traversa D."/>
            <person name="D'Addabbo P."/>
            <person name="Pazzani C."/>
            <person name="Manzari C."/>
            <person name="Chiara M."/>
            <person name="Scrascia M."/>
        </authorList>
    </citation>
    <scope>NUCLEOTIDE SEQUENCE [LARGE SCALE GENOMIC DNA]</scope>
    <source>
        <strain evidence="4 5">H1</strain>
    </source>
</reference>